<keyword evidence="3" id="KW-1185">Reference proteome</keyword>
<name>A0ABU5KPP9_9BACL</name>
<organism evidence="2 3">
    <name type="scientific">Jeotgalibacillus haloalkalitolerans</name>
    <dbReference type="NCBI Taxonomy" id="3104292"/>
    <lineage>
        <taxon>Bacteria</taxon>
        <taxon>Bacillati</taxon>
        <taxon>Bacillota</taxon>
        <taxon>Bacilli</taxon>
        <taxon>Bacillales</taxon>
        <taxon>Caryophanaceae</taxon>
        <taxon>Jeotgalibacillus</taxon>
    </lineage>
</organism>
<proteinExistence type="predicted"/>
<feature type="region of interest" description="Disordered" evidence="1">
    <location>
        <begin position="27"/>
        <end position="64"/>
    </location>
</feature>
<evidence type="ECO:0000256" key="1">
    <source>
        <dbReference type="SAM" id="MobiDB-lite"/>
    </source>
</evidence>
<evidence type="ECO:0000313" key="3">
    <source>
        <dbReference type="Proteomes" id="UP001292084"/>
    </source>
</evidence>
<reference evidence="2 3" key="1">
    <citation type="submission" date="2023-12" db="EMBL/GenBank/DDBJ databases">
        <title>Jeotgalibacillus haloalkaliphilus sp. nov., a novel salt-tolerant bacteria, isolated from the estuary of the Fenhe River into the Yellow River.</title>
        <authorList>
            <person name="Li Y."/>
        </authorList>
    </citation>
    <scope>NUCLEOTIDE SEQUENCE [LARGE SCALE GENOMIC DNA]</scope>
    <source>
        <strain evidence="2 3">HH7-29</strain>
    </source>
</reference>
<sequence length="64" mass="6680">MIKLIVKNNALLNDIVVTAQLMIGAEGGDSCGRKGRVRPGMAKPAGSPPGRGKRPPEAEINSQL</sequence>
<accession>A0ABU5KPP9</accession>
<protein>
    <submittedName>
        <fullName evidence="2">Uncharacterized protein</fullName>
    </submittedName>
</protein>
<dbReference type="Proteomes" id="UP001292084">
    <property type="component" value="Unassembled WGS sequence"/>
</dbReference>
<evidence type="ECO:0000313" key="2">
    <source>
        <dbReference type="EMBL" id="MDZ5713129.1"/>
    </source>
</evidence>
<comment type="caution">
    <text evidence="2">The sequence shown here is derived from an EMBL/GenBank/DDBJ whole genome shotgun (WGS) entry which is preliminary data.</text>
</comment>
<dbReference type="EMBL" id="JAXQNN010000004">
    <property type="protein sequence ID" value="MDZ5713129.1"/>
    <property type="molecule type" value="Genomic_DNA"/>
</dbReference>
<gene>
    <name evidence="2" type="ORF">UFB30_12900</name>
</gene>